<evidence type="ECO:0000256" key="14">
    <source>
        <dbReference type="HAMAP-Rule" id="MF_00154"/>
    </source>
</evidence>
<dbReference type="UniPathway" id="UPA00834">
    <property type="reaction ID" value="UER00712"/>
</dbReference>
<organism evidence="16 17">
    <name type="scientific">Trebonia kvetii</name>
    <dbReference type="NCBI Taxonomy" id="2480626"/>
    <lineage>
        <taxon>Bacteria</taxon>
        <taxon>Bacillati</taxon>
        <taxon>Actinomycetota</taxon>
        <taxon>Actinomycetes</taxon>
        <taxon>Streptosporangiales</taxon>
        <taxon>Treboniaceae</taxon>
        <taxon>Trebonia</taxon>
    </lineage>
</organism>
<keyword evidence="17" id="KW-1185">Reference proteome</keyword>
<sequence length="321" mass="33894">MTPSPAALAAQAGRAAGQPAARRHPRAVAGALVALTKPRIIELLLVTTVPTMLLAQRGLPSVKLVLATLIGGTLAAGSANTINCYIDRDIDAVMKRTSRRPLVNKQGMVKPTEALIWGIVLGAAATATLGLAANWLSAILADTAILFYVFVYTLLLKRRSPSNIVIGGAAGCFPVLVGWAAVTNTVAIPAIVLFAVIFLWTPPHFWALAMKFKDDYAAAGVPMLPVVAKPAAVTRKILVYSYLMVAATLALAPYAGWLYTAAAVGLGAWFLAEAHRLHGTVSQQTDAAKPFPMRLFHLSIGYLTLLFAVVAVAALLPVGRW</sequence>
<keyword evidence="9 14" id="KW-0472">Membrane</keyword>
<evidence type="ECO:0000313" key="16">
    <source>
        <dbReference type="EMBL" id="TVZ06157.1"/>
    </source>
</evidence>
<dbReference type="InterPro" id="IPR000537">
    <property type="entry name" value="UbiA_prenyltransferase"/>
</dbReference>
<comment type="caution">
    <text evidence="16">The sequence shown here is derived from an EMBL/GenBank/DDBJ whole genome shotgun (WGS) entry which is preliminary data.</text>
</comment>
<evidence type="ECO:0000256" key="12">
    <source>
        <dbReference type="ARBA" id="ARBA00042475"/>
    </source>
</evidence>
<dbReference type="GO" id="GO:0005886">
    <property type="term" value="C:plasma membrane"/>
    <property type="evidence" value="ECO:0007669"/>
    <property type="project" value="UniProtKB-SubCell"/>
</dbReference>
<dbReference type="FunFam" id="1.10.357.140:FF:000001">
    <property type="entry name" value="Protoheme IX farnesyltransferase"/>
    <property type="match status" value="1"/>
</dbReference>
<keyword evidence="8 14" id="KW-0350">Heme biosynthesis</keyword>
<comment type="miscellaneous">
    <text evidence="14">Carbon 2 of the heme B porphyrin ring is defined according to the Fischer nomenclature.</text>
</comment>
<evidence type="ECO:0000256" key="9">
    <source>
        <dbReference type="ARBA" id="ARBA00023136"/>
    </source>
</evidence>
<name>A0A6P2C584_9ACTN</name>
<evidence type="ECO:0000256" key="4">
    <source>
        <dbReference type="ARBA" id="ARBA00022475"/>
    </source>
</evidence>
<evidence type="ECO:0000256" key="6">
    <source>
        <dbReference type="ARBA" id="ARBA00022692"/>
    </source>
</evidence>
<dbReference type="InterPro" id="IPR044878">
    <property type="entry name" value="UbiA_sf"/>
</dbReference>
<evidence type="ECO:0000256" key="3">
    <source>
        <dbReference type="ARBA" id="ARBA00012292"/>
    </source>
</evidence>
<dbReference type="PANTHER" id="PTHR43448">
    <property type="entry name" value="PROTOHEME IX FARNESYLTRANSFERASE, MITOCHONDRIAL"/>
    <property type="match status" value="1"/>
</dbReference>
<feature type="transmembrane region" description="Helical" evidence="14">
    <location>
        <begin position="188"/>
        <end position="209"/>
    </location>
</feature>
<comment type="pathway">
    <text evidence="2 14">Porphyrin-containing compound metabolism; heme O biosynthesis; heme O from protoheme: step 1/1.</text>
</comment>
<dbReference type="HAMAP" id="MF_00154">
    <property type="entry name" value="CyoE_CtaB"/>
    <property type="match status" value="1"/>
</dbReference>
<evidence type="ECO:0000256" key="1">
    <source>
        <dbReference type="ARBA" id="ARBA00004651"/>
    </source>
</evidence>
<dbReference type="CDD" id="cd13957">
    <property type="entry name" value="PT_UbiA_Cox10"/>
    <property type="match status" value="1"/>
</dbReference>
<evidence type="ECO:0000256" key="8">
    <source>
        <dbReference type="ARBA" id="ARBA00023133"/>
    </source>
</evidence>
<dbReference type="NCBIfam" id="TIGR01473">
    <property type="entry name" value="cyoE_ctaB"/>
    <property type="match status" value="1"/>
</dbReference>
<accession>A0A6P2C584</accession>
<dbReference type="OrthoDB" id="9814417at2"/>
<evidence type="ECO:0000256" key="10">
    <source>
        <dbReference type="ARBA" id="ARBA00030253"/>
    </source>
</evidence>
<evidence type="ECO:0000256" key="15">
    <source>
        <dbReference type="SAM" id="MobiDB-lite"/>
    </source>
</evidence>
<feature type="transmembrane region" description="Helical" evidence="14">
    <location>
        <begin position="163"/>
        <end position="182"/>
    </location>
</feature>
<dbReference type="GO" id="GO:0048034">
    <property type="term" value="P:heme O biosynthetic process"/>
    <property type="evidence" value="ECO:0007669"/>
    <property type="project" value="UniProtKB-UniRule"/>
</dbReference>
<keyword evidence="5 14" id="KW-0808">Transferase</keyword>
<evidence type="ECO:0000256" key="13">
    <source>
        <dbReference type="ARBA" id="ARBA00047690"/>
    </source>
</evidence>
<dbReference type="PANTHER" id="PTHR43448:SF7">
    <property type="entry name" value="4-HYDROXYBENZOATE SOLANESYLTRANSFERASE"/>
    <property type="match status" value="1"/>
</dbReference>
<evidence type="ECO:0000256" key="7">
    <source>
        <dbReference type="ARBA" id="ARBA00022989"/>
    </source>
</evidence>
<dbReference type="AlphaFoldDB" id="A0A6P2C584"/>
<dbReference type="InterPro" id="IPR006369">
    <property type="entry name" value="Protohaem_IX_farnesylTrfase"/>
</dbReference>
<dbReference type="Proteomes" id="UP000460272">
    <property type="component" value="Unassembled WGS sequence"/>
</dbReference>
<feature type="region of interest" description="Disordered" evidence="15">
    <location>
        <begin position="1"/>
        <end position="21"/>
    </location>
</feature>
<comment type="subcellular location">
    <subcellularLocation>
        <location evidence="1 14">Cell membrane</location>
        <topology evidence="1 14">Multi-pass membrane protein</topology>
    </subcellularLocation>
</comment>
<feature type="compositionally biased region" description="Low complexity" evidence="15">
    <location>
        <begin position="1"/>
        <end position="20"/>
    </location>
</feature>
<dbReference type="Pfam" id="PF01040">
    <property type="entry name" value="UbiA"/>
    <property type="match status" value="1"/>
</dbReference>
<proteinExistence type="inferred from homology"/>
<keyword evidence="6 14" id="KW-0812">Transmembrane</keyword>
<comment type="catalytic activity">
    <reaction evidence="13 14">
        <text>heme b + (2E,6E)-farnesyl diphosphate + H2O = Fe(II)-heme o + diphosphate</text>
        <dbReference type="Rhea" id="RHEA:28070"/>
        <dbReference type="ChEBI" id="CHEBI:15377"/>
        <dbReference type="ChEBI" id="CHEBI:33019"/>
        <dbReference type="ChEBI" id="CHEBI:60344"/>
        <dbReference type="ChEBI" id="CHEBI:60530"/>
        <dbReference type="ChEBI" id="CHEBI:175763"/>
        <dbReference type="EC" id="2.5.1.141"/>
    </reaction>
</comment>
<feature type="transmembrane region" description="Helical" evidence="14">
    <location>
        <begin position="138"/>
        <end position="156"/>
    </location>
</feature>
<reference evidence="16 17" key="1">
    <citation type="submission" date="2018-11" db="EMBL/GenBank/DDBJ databases">
        <title>Trebonia kvetii gen.nov., sp.nov., a novel acidophilic actinobacterium, and proposal of the new actinobacterial family Treboniaceae fam. nov.</title>
        <authorList>
            <person name="Rapoport D."/>
            <person name="Sagova-Mareckova M."/>
            <person name="Sedlacek I."/>
            <person name="Provaznik J."/>
            <person name="Kralova S."/>
            <person name="Pavlinic D."/>
            <person name="Benes V."/>
            <person name="Kopecky J."/>
        </authorList>
    </citation>
    <scope>NUCLEOTIDE SEQUENCE [LARGE SCALE GENOMIC DNA]</scope>
    <source>
        <strain evidence="16 17">15Tr583</strain>
    </source>
</reference>
<evidence type="ECO:0000256" key="5">
    <source>
        <dbReference type="ARBA" id="ARBA00022679"/>
    </source>
</evidence>
<evidence type="ECO:0000256" key="2">
    <source>
        <dbReference type="ARBA" id="ARBA00004919"/>
    </source>
</evidence>
<evidence type="ECO:0000313" key="17">
    <source>
        <dbReference type="Proteomes" id="UP000460272"/>
    </source>
</evidence>
<feature type="transmembrane region" description="Helical" evidence="14">
    <location>
        <begin position="239"/>
        <end position="272"/>
    </location>
</feature>
<dbReference type="EC" id="2.5.1.141" evidence="3 14"/>
<feature type="transmembrane region" description="Helical" evidence="14">
    <location>
        <begin position="114"/>
        <end position="132"/>
    </location>
</feature>
<dbReference type="RefSeq" id="WP_145850911.1">
    <property type="nucleotide sequence ID" value="NZ_RPFW01000001.1"/>
</dbReference>
<gene>
    <name evidence="14" type="primary">ctaB</name>
    <name evidence="16" type="ORF">EAS64_01565</name>
</gene>
<dbReference type="EMBL" id="RPFW01000001">
    <property type="protein sequence ID" value="TVZ06157.1"/>
    <property type="molecule type" value="Genomic_DNA"/>
</dbReference>
<comment type="function">
    <text evidence="14">Converts heme B (protoheme IX) to heme O by substitution of the vinyl group on carbon 2 of heme B porphyrin ring with a hydroxyethyl farnesyl side group.</text>
</comment>
<keyword evidence="4 14" id="KW-1003">Cell membrane</keyword>
<comment type="similarity">
    <text evidence="14">Belongs to the UbiA prenyltransferase family. Protoheme IX farnesyltransferase subfamily.</text>
</comment>
<evidence type="ECO:0000256" key="11">
    <source>
        <dbReference type="ARBA" id="ARBA00040810"/>
    </source>
</evidence>
<feature type="transmembrane region" description="Helical" evidence="14">
    <location>
        <begin position="293"/>
        <end position="316"/>
    </location>
</feature>
<feature type="transmembrane region" description="Helical" evidence="14">
    <location>
        <begin position="65"/>
        <end position="86"/>
    </location>
</feature>
<dbReference type="NCBIfam" id="NF003349">
    <property type="entry name" value="PRK04375.1-2"/>
    <property type="match status" value="1"/>
</dbReference>
<dbReference type="Gene3D" id="1.10.357.140">
    <property type="entry name" value="UbiA prenyltransferase"/>
    <property type="match status" value="1"/>
</dbReference>
<dbReference type="GO" id="GO:0008495">
    <property type="term" value="F:protoheme IX farnesyltransferase activity"/>
    <property type="evidence" value="ECO:0007669"/>
    <property type="project" value="UniProtKB-UniRule"/>
</dbReference>
<protein>
    <recommendedName>
        <fullName evidence="11 14">Protoheme IX farnesyltransferase</fullName>
        <ecNumber evidence="3 14">2.5.1.141</ecNumber>
    </recommendedName>
    <alternativeName>
        <fullName evidence="12 14">Heme B farnesyltransferase</fullName>
    </alternativeName>
    <alternativeName>
        <fullName evidence="10 14">Heme O synthase</fullName>
    </alternativeName>
</protein>
<keyword evidence="7 14" id="KW-1133">Transmembrane helix</keyword>